<reference evidence="8 9" key="1">
    <citation type="submission" date="2020-07" db="EMBL/GenBank/DDBJ databases">
        <authorList>
            <person name="Partida-Martinez L."/>
            <person name="Huntemann M."/>
            <person name="Clum A."/>
            <person name="Wang J."/>
            <person name="Palaniappan K."/>
            <person name="Ritter S."/>
            <person name="Chen I.-M."/>
            <person name="Stamatis D."/>
            <person name="Reddy T."/>
            <person name="O'Malley R."/>
            <person name="Daum C."/>
            <person name="Shapiro N."/>
            <person name="Ivanova N."/>
            <person name="Kyrpides N."/>
            <person name="Woyke T."/>
        </authorList>
    </citation>
    <scope>NUCLEOTIDE SEQUENCE [LARGE SCALE GENOMIC DNA]</scope>
    <source>
        <strain evidence="8 9">AS2.3</strain>
    </source>
</reference>
<reference evidence="8 9" key="2">
    <citation type="submission" date="2020-08" db="EMBL/GenBank/DDBJ databases">
        <title>The Agave Microbiome: Exploring the role of microbial communities in plant adaptations to desert environments.</title>
        <authorList>
            <person name="Partida-Martinez L.P."/>
        </authorList>
    </citation>
    <scope>NUCLEOTIDE SEQUENCE [LARGE SCALE GENOMIC DNA]</scope>
    <source>
        <strain evidence="8 9">AS2.3</strain>
    </source>
</reference>
<gene>
    <name evidence="8" type="ORF">HD841_001901</name>
</gene>
<protein>
    <submittedName>
        <fullName evidence="8">Inner membrane transporter RhtA</fullName>
    </submittedName>
</protein>
<feature type="transmembrane region" description="Helical" evidence="6">
    <location>
        <begin position="265"/>
        <end position="286"/>
    </location>
</feature>
<keyword evidence="5 6" id="KW-0472">Membrane</keyword>
<proteinExistence type="inferred from homology"/>
<sequence>MHRRSAPSTPYPLLPYAALILSILSFCGGTSFAKRLFPLVGAEGTTAYRVGFSAIILLAVVRPWRFGLARPDAWRIVRYGLALGSMNLCFYMALRTLPLGPTIAIEFLGPLSVSLVHARRLVNVAMAGLAVAGLLLLLPLRVGEQALDPVGILFALGAAAGWACYIIFGKRTGHLPAGQAVAFGMATAALLVVPVGMAAAGAALLTPAWLGLGLVAALLSSAIPYSLEMIALKHIPAQSLGVLLSLEPAVGAVAGVVLLGEALTVAQWGAIAMVVAASIGMIMTTARDAR</sequence>
<evidence type="ECO:0000256" key="2">
    <source>
        <dbReference type="ARBA" id="ARBA00007362"/>
    </source>
</evidence>
<evidence type="ECO:0000313" key="8">
    <source>
        <dbReference type="EMBL" id="NYD90121.1"/>
    </source>
</evidence>
<accession>A0A7Y9FPX0</accession>
<evidence type="ECO:0000259" key="7">
    <source>
        <dbReference type="Pfam" id="PF00892"/>
    </source>
</evidence>
<dbReference type="InterPro" id="IPR050638">
    <property type="entry name" value="AA-Vitamin_Transporters"/>
</dbReference>
<dbReference type="InterPro" id="IPR037185">
    <property type="entry name" value="EmrE-like"/>
</dbReference>
<feature type="transmembrane region" description="Helical" evidence="6">
    <location>
        <begin position="150"/>
        <end position="168"/>
    </location>
</feature>
<dbReference type="GO" id="GO:0016020">
    <property type="term" value="C:membrane"/>
    <property type="evidence" value="ECO:0007669"/>
    <property type="project" value="UniProtKB-SubCell"/>
</dbReference>
<dbReference type="Proteomes" id="UP000517753">
    <property type="component" value="Unassembled WGS sequence"/>
</dbReference>
<evidence type="ECO:0000256" key="1">
    <source>
        <dbReference type="ARBA" id="ARBA00004141"/>
    </source>
</evidence>
<keyword evidence="3 6" id="KW-0812">Transmembrane</keyword>
<feature type="transmembrane region" description="Helical" evidence="6">
    <location>
        <begin position="121"/>
        <end position="138"/>
    </location>
</feature>
<feature type="domain" description="EamA" evidence="7">
    <location>
        <begin position="151"/>
        <end position="282"/>
    </location>
</feature>
<evidence type="ECO:0000256" key="5">
    <source>
        <dbReference type="ARBA" id="ARBA00023136"/>
    </source>
</evidence>
<evidence type="ECO:0000313" key="9">
    <source>
        <dbReference type="Proteomes" id="UP000517753"/>
    </source>
</evidence>
<feature type="transmembrane region" description="Helical" evidence="6">
    <location>
        <begin position="12"/>
        <end position="33"/>
    </location>
</feature>
<dbReference type="EMBL" id="JACCBY010000002">
    <property type="protein sequence ID" value="NYD90121.1"/>
    <property type="molecule type" value="Genomic_DNA"/>
</dbReference>
<dbReference type="InterPro" id="IPR000620">
    <property type="entry name" value="EamA_dom"/>
</dbReference>
<feature type="transmembrane region" description="Helical" evidence="6">
    <location>
        <begin position="76"/>
        <end position="93"/>
    </location>
</feature>
<evidence type="ECO:0000256" key="4">
    <source>
        <dbReference type="ARBA" id="ARBA00022989"/>
    </source>
</evidence>
<dbReference type="RefSeq" id="WP_179508581.1">
    <property type="nucleotide sequence ID" value="NZ_JACCBY010000002.1"/>
</dbReference>
<comment type="subcellular location">
    <subcellularLocation>
        <location evidence="1">Membrane</location>
        <topology evidence="1">Multi-pass membrane protein</topology>
    </subcellularLocation>
</comment>
<dbReference type="PANTHER" id="PTHR32322:SF2">
    <property type="entry name" value="EAMA DOMAIN-CONTAINING PROTEIN"/>
    <property type="match status" value="1"/>
</dbReference>
<keyword evidence="4 6" id="KW-1133">Transmembrane helix</keyword>
<name>A0A7Y9FPX0_9SPHN</name>
<feature type="transmembrane region" description="Helical" evidence="6">
    <location>
        <begin position="239"/>
        <end position="259"/>
    </location>
</feature>
<organism evidence="8 9">
    <name type="scientific">Sphingomonas melonis</name>
    <dbReference type="NCBI Taxonomy" id="152682"/>
    <lineage>
        <taxon>Bacteria</taxon>
        <taxon>Pseudomonadati</taxon>
        <taxon>Pseudomonadota</taxon>
        <taxon>Alphaproteobacteria</taxon>
        <taxon>Sphingomonadales</taxon>
        <taxon>Sphingomonadaceae</taxon>
        <taxon>Sphingomonas</taxon>
    </lineage>
</organism>
<dbReference type="AlphaFoldDB" id="A0A7Y9FPX0"/>
<comment type="caution">
    <text evidence="8">The sequence shown here is derived from an EMBL/GenBank/DDBJ whole genome shotgun (WGS) entry which is preliminary data.</text>
</comment>
<evidence type="ECO:0000256" key="6">
    <source>
        <dbReference type="SAM" id="Phobius"/>
    </source>
</evidence>
<comment type="similarity">
    <text evidence="2">Belongs to the EamA transporter family.</text>
</comment>
<feature type="transmembrane region" description="Helical" evidence="6">
    <location>
        <begin position="208"/>
        <end position="227"/>
    </location>
</feature>
<feature type="transmembrane region" description="Helical" evidence="6">
    <location>
        <begin position="99"/>
        <end position="116"/>
    </location>
</feature>
<dbReference type="PANTHER" id="PTHR32322">
    <property type="entry name" value="INNER MEMBRANE TRANSPORTER"/>
    <property type="match status" value="1"/>
</dbReference>
<evidence type="ECO:0000256" key="3">
    <source>
        <dbReference type="ARBA" id="ARBA00022692"/>
    </source>
</evidence>
<dbReference type="Pfam" id="PF00892">
    <property type="entry name" value="EamA"/>
    <property type="match status" value="1"/>
</dbReference>
<feature type="transmembrane region" description="Helical" evidence="6">
    <location>
        <begin position="180"/>
        <end position="202"/>
    </location>
</feature>
<dbReference type="SUPFAM" id="SSF103481">
    <property type="entry name" value="Multidrug resistance efflux transporter EmrE"/>
    <property type="match status" value="1"/>
</dbReference>
<keyword evidence="9" id="KW-1185">Reference proteome</keyword>
<feature type="transmembrane region" description="Helical" evidence="6">
    <location>
        <begin position="45"/>
        <end position="64"/>
    </location>
</feature>